<feature type="non-terminal residue" evidence="1">
    <location>
        <position position="1"/>
    </location>
</feature>
<proteinExistence type="predicted"/>
<evidence type="ECO:0000313" key="2">
    <source>
        <dbReference type="Proteomes" id="UP000649617"/>
    </source>
</evidence>
<dbReference type="AlphaFoldDB" id="A0A812Y1D3"/>
<dbReference type="OrthoDB" id="10416392at2759"/>
<feature type="non-terminal residue" evidence="1">
    <location>
        <position position="94"/>
    </location>
</feature>
<organism evidence="1 2">
    <name type="scientific">Symbiodinium pilosum</name>
    <name type="common">Dinoflagellate</name>
    <dbReference type="NCBI Taxonomy" id="2952"/>
    <lineage>
        <taxon>Eukaryota</taxon>
        <taxon>Sar</taxon>
        <taxon>Alveolata</taxon>
        <taxon>Dinophyceae</taxon>
        <taxon>Suessiales</taxon>
        <taxon>Symbiodiniaceae</taxon>
        <taxon>Symbiodinium</taxon>
    </lineage>
</organism>
<sequence>GTLGAIGAQEAHGRVSFDKTAASIQEGKVYEDTLIDPDGAAIYIGEFVGEVPHGRGRLFWSSTNYEAFIGRFKNGVPREGVFLNEKGFCVSRCK</sequence>
<dbReference type="Proteomes" id="UP000649617">
    <property type="component" value="Unassembled WGS sequence"/>
</dbReference>
<name>A0A812Y1D3_SYMPI</name>
<reference evidence="1" key="1">
    <citation type="submission" date="2021-02" db="EMBL/GenBank/DDBJ databases">
        <authorList>
            <person name="Dougan E. K."/>
            <person name="Rhodes N."/>
            <person name="Thang M."/>
            <person name="Chan C."/>
        </authorList>
    </citation>
    <scope>NUCLEOTIDE SEQUENCE</scope>
</reference>
<gene>
    <name evidence="1" type="ORF">SPIL2461_LOCUS22113</name>
</gene>
<dbReference type="SUPFAM" id="SSF82185">
    <property type="entry name" value="Histone H3 K4-specific methyltransferase SET7/9 N-terminal domain"/>
    <property type="match status" value="1"/>
</dbReference>
<dbReference type="EMBL" id="CAJNIZ010046891">
    <property type="protein sequence ID" value="CAE7758905.1"/>
    <property type="molecule type" value="Genomic_DNA"/>
</dbReference>
<accession>A0A812Y1D3</accession>
<protein>
    <submittedName>
        <fullName evidence="1">Uncharacterized protein</fullName>
    </submittedName>
</protein>
<comment type="caution">
    <text evidence="1">The sequence shown here is derived from an EMBL/GenBank/DDBJ whole genome shotgun (WGS) entry which is preliminary data.</text>
</comment>
<keyword evidence="2" id="KW-1185">Reference proteome</keyword>
<evidence type="ECO:0000313" key="1">
    <source>
        <dbReference type="EMBL" id="CAE7758905.1"/>
    </source>
</evidence>